<evidence type="ECO:0000313" key="2">
    <source>
        <dbReference type="EMBL" id="MDP9764811.1"/>
    </source>
</evidence>
<feature type="transmembrane region" description="Helical" evidence="1">
    <location>
        <begin position="32"/>
        <end position="51"/>
    </location>
</feature>
<dbReference type="Proteomes" id="UP001232163">
    <property type="component" value="Unassembled WGS sequence"/>
</dbReference>
<gene>
    <name evidence="2" type="ORF">QO006_002258</name>
</gene>
<evidence type="ECO:0000256" key="1">
    <source>
        <dbReference type="SAM" id="Phobius"/>
    </source>
</evidence>
<dbReference type="EMBL" id="JAURUR010000007">
    <property type="protein sequence ID" value="MDP9764811.1"/>
    <property type="molecule type" value="Genomic_DNA"/>
</dbReference>
<keyword evidence="3" id="KW-1185">Reference proteome</keyword>
<organism evidence="2 3">
    <name type="scientific">Deinococcus enclensis</name>
    <dbReference type="NCBI Taxonomy" id="1049582"/>
    <lineage>
        <taxon>Bacteria</taxon>
        <taxon>Thermotogati</taxon>
        <taxon>Deinococcota</taxon>
        <taxon>Deinococci</taxon>
        <taxon>Deinococcales</taxon>
        <taxon>Deinococcaceae</taxon>
        <taxon>Deinococcus</taxon>
    </lineage>
</organism>
<dbReference type="RefSeq" id="WP_307466340.1">
    <property type="nucleotide sequence ID" value="NZ_JAURUR010000007.1"/>
</dbReference>
<reference evidence="2 3" key="1">
    <citation type="submission" date="2023-07" db="EMBL/GenBank/DDBJ databases">
        <title>Genomic Encyclopedia of Type Strains, Phase IV (KMG-IV): sequencing the most valuable type-strain genomes for metagenomic binning, comparative biology and taxonomic classification.</title>
        <authorList>
            <person name="Goeker M."/>
        </authorList>
    </citation>
    <scope>NUCLEOTIDE SEQUENCE [LARGE SCALE GENOMIC DNA]</scope>
    <source>
        <strain evidence="2 3">NIO-1023</strain>
    </source>
</reference>
<sequence length="146" mass="14849">MARRSLIEPLLLDLRDGSPAARRRAAGRAYRLAFGVLAAPGVVLGAAYALLGQPALLPVAVVLGLAVLAAGVAGGALWLAGRTARATDLPPVQAQVGAAIQAASAPAVPFLFGCSLLAQPLAALALFALAAAFFLWAQARLDRFAR</sequence>
<feature type="transmembrane region" description="Helical" evidence="1">
    <location>
        <begin position="118"/>
        <end position="137"/>
    </location>
</feature>
<name>A0ABT9ME58_9DEIO</name>
<protein>
    <submittedName>
        <fullName evidence="2">Uncharacterized protein</fullName>
    </submittedName>
</protein>
<keyword evidence="1" id="KW-0472">Membrane</keyword>
<comment type="caution">
    <text evidence="2">The sequence shown here is derived from an EMBL/GenBank/DDBJ whole genome shotgun (WGS) entry which is preliminary data.</text>
</comment>
<accession>A0ABT9ME58</accession>
<feature type="transmembrane region" description="Helical" evidence="1">
    <location>
        <begin position="57"/>
        <end position="80"/>
    </location>
</feature>
<evidence type="ECO:0000313" key="3">
    <source>
        <dbReference type="Proteomes" id="UP001232163"/>
    </source>
</evidence>
<keyword evidence="1" id="KW-1133">Transmembrane helix</keyword>
<proteinExistence type="predicted"/>
<keyword evidence="1" id="KW-0812">Transmembrane</keyword>